<keyword evidence="1" id="KW-0472">Membrane</keyword>
<evidence type="ECO:0000256" key="1">
    <source>
        <dbReference type="SAM" id="Phobius"/>
    </source>
</evidence>
<feature type="transmembrane region" description="Helical" evidence="1">
    <location>
        <begin position="55"/>
        <end position="76"/>
    </location>
</feature>
<comment type="caution">
    <text evidence="2">The sequence shown here is derived from an EMBL/GenBank/DDBJ whole genome shotgun (WGS) entry which is preliminary data.</text>
</comment>
<gene>
    <name evidence="2" type="ORF">S01H4_25245</name>
</gene>
<dbReference type="SUPFAM" id="SSF82866">
    <property type="entry name" value="Multidrug efflux transporter AcrB transmembrane domain"/>
    <property type="match status" value="1"/>
</dbReference>
<dbReference type="Pfam" id="PF00873">
    <property type="entry name" value="ACR_tran"/>
    <property type="match status" value="1"/>
</dbReference>
<keyword evidence="1" id="KW-0812">Transmembrane</keyword>
<keyword evidence="1" id="KW-1133">Transmembrane helix</keyword>
<organism evidence="2">
    <name type="scientific">marine sediment metagenome</name>
    <dbReference type="NCBI Taxonomy" id="412755"/>
    <lineage>
        <taxon>unclassified sequences</taxon>
        <taxon>metagenomes</taxon>
        <taxon>ecological metagenomes</taxon>
    </lineage>
</organism>
<proteinExistence type="predicted"/>
<dbReference type="GO" id="GO:0005886">
    <property type="term" value="C:plasma membrane"/>
    <property type="evidence" value="ECO:0007669"/>
    <property type="project" value="TreeGrafter"/>
</dbReference>
<feature type="transmembrane region" description="Helical" evidence="1">
    <location>
        <begin position="12"/>
        <end position="35"/>
    </location>
</feature>
<dbReference type="PRINTS" id="PR00702">
    <property type="entry name" value="ACRIFLAVINRP"/>
</dbReference>
<dbReference type="PANTHER" id="PTHR32063">
    <property type="match status" value="1"/>
</dbReference>
<dbReference type="Gene3D" id="1.20.1640.10">
    <property type="entry name" value="Multidrug efflux transporter AcrB transmembrane domain"/>
    <property type="match status" value="1"/>
</dbReference>
<dbReference type="PANTHER" id="PTHR32063:SF0">
    <property type="entry name" value="SWARMING MOTILITY PROTEIN SWRC"/>
    <property type="match status" value="1"/>
</dbReference>
<accession>X1BZX1</accession>
<evidence type="ECO:0008006" key="3">
    <source>
        <dbReference type="Google" id="ProtNLM"/>
    </source>
</evidence>
<name>X1BZX1_9ZZZZ</name>
<dbReference type="GO" id="GO:0042910">
    <property type="term" value="F:xenobiotic transmembrane transporter activity"/>
    <property type="evidence" value="ECO:0007669"/>
    <property type="project" value="TreeGrafter"/>
</dbReference>
<sequence>MTLMGRNINVVSLAGLSFAIGMIVDNSIVVFENIFRHREMGKTRIEAAYDGTVEVWGAVLASTLTTVAVFLPIVFVQEEAGQLFRDIAIAISSAVTYCRPGCYSKFDGQ</sequence>
<dbReference type="AlphaFoldDB" id="X1BZX1"/>
<protein>
    <recommendedName>
        <fullName evidence="3">SSD domain-containing protein</fullName>
    </recommendedName>
</protein>
<dbReference type="EMBL" id="BART01011987">
    <property type="protein sequence ID" value="GAG89768.1"/>
    <property type="molecule type" value="Genomic_DNA"/>
</dbReference>
<dbReference type="InterPro" id="IPR001036">
    <property type="entry name" value="Acrflvin-R"/>
</dbReference>
<evidence type="ECO:0000313" key="2">
    <source>
        <dbReference type="EMBL" id="GAG89768.1"/>
    </source>
</evidence>
<reference evidence="2" key="1">
    <citation type="journal article" date="2014" name="Front. Microbiol.">
        <title>High frequency of phylogenetically diverse reductive dehalogenase-homologous genes in deep subseafloor sedimentary metagenomes.</title>
        <authorList>
            <person name="Kawai M."/>
            <person name="Futagami T."/>
            <person name="Toyoda A."/>
            <person name="Takaki Y."/>
            <person name="Nishi S."/>
            <person name="Hori S."/>
            <person name="Arai W."/>
            <person name="Tsubouchi T."/>
            <person name="Morono Y."/>
            <person name="Uchiyama I."/>
            <person name="Ito T."/>
            <person name="Fujiyama A."/>
            <person name="Inagaki F."/>
            <person name="Takami H."/>
        </authorList>
    </citation>
    <scope>NUCLEOTIDE SEQUENCE</scope>
    <source>
        <strain evidence="2">Expedition CK06-06</strain>
    </source>
</reference>